<dbReference type="GO" id="GO:0071540">
    <property type="term" value="C:eukaryotic translation initiation factor 3 complex, eIF3e"/>
    <property type="evidence" value="ECO:0007669"/>
    <property type="project" value="TreeGrafter"/>
</dbReference>
<evidence type="ECO:0000313" key="9">
    <source>
        <dbReference type="EMBL" id="JAT96402.1"/>
    </source>
</evidence>
<dbReference type="GO" id="GO:0071541">
    <property type="term" value="C:eukaryotic translation initiation factor 3 complex, eIF3m"/>
    <property type="evidence" value="ECO:0007669"/>
    <property type="project" value="TreeGrafter"/>
</dbReference>
<dbReference type="PROSITE" id="PS50250">
    <property type="entry name" value="PCI"/>
    <property type="match status" value="1"/>
</dbReference>
<dbReference type="PANTHER" id="PTHR14005:SF0">
    <property type="entry name" value="EUKARYOTIC TRANSLATION INITIATION FACTOR 3 SUBUNIT A"/>
    <property type="match status" value="1"/>
</dbReference>
<comment type="function">
    <text evidence="6">RNA-binding component of the eukaryotic translation initiation factor 3 (eIF-3) complex, which is involved in protein synthesis of a specialized repertoire of mRNAs and, together with other initiation factors, stimulates binding of mRNA and methionyl-tRNAi to the 40S ribosome. The eIF-3 complex specifically targets and initiates translation of a subset of mRNAs involved in cell proliferation.</text>
</comment>
<keyword evidence="3 6" id="KW-0396">Initiation factor</keyword>
<evidence type="ECO:0000256" key="5">
    <source>
        <dbReference type="ARBA" id="ARBA00022917"/>
    </source>
</evidence>
<feature type="region of interest" description="Disordered" evidence="7">
    <location>
        <begin position="590"/>
        <end position="611"/>
    </location>
</feature>
<dbReference type="Gene3D" id="4.10.860.10">
    <property type="entry name" value="UVR domain"/>
    <property type="match status" value="1"/>
</dbReference>
<feature type="compositionally biased region" description="Basic and acidic residues" evidence="7">
    <location>
        <begin position="851"/>
        <end position="959"/>
    </location>
</feature>
<dbReference type="GO" id="GO:0003743">
    <property type="term" value="F:translation initiation factor activity"/>
    <property type="evidence" value="ECO:0007669"/>
    <property type="project" value="UniProtKB-UniRule"/>
</dbReference>
<comment type="subcellular location">
    <subcellularLocation>
        <location evidence="1 6">Cytoplasm</location>
    </subcellularLocation>
</comment>
<dbReference type="GO" id="GO:0001732">
    <property type="term" value="P:formation of cytoplasmic translation initiation complex"/>
    <property type="evidence" value="ECO:0007669"/>
    <property type="project" value="UniProtKB-UniRule"/>
</dbReference>
<dbReference type="Pfam" id="PF22591">
    <property type="entry name" value="eIF3a_PCI_TPR-like"/>
    <property type="match status" value="1"/>
</dbReference>
<evidence type="ECO:0000256" key="2">
    <source>
        <dbReference type="ARBA" id="ARBA00022490"/>
    </source>
</evidence>
<evidence type="ECO:0000256" key="3">
    <source>
        <dbReference type="ARBA" id="ARBA00022540"/>
    </source>
</evidence>
<proteinExistence type="evidence at transcript level"/>
<dbReference type="GO" id="GO:0016282">
    <property type="term" value="C:eukaryotic 43S preinitiation complex"/>
    <property type="evidence" value="ECO:0007669"/>
    <property type="project" value="UniProtKB-UniRule"/>
</dbReference>
<feature type="compositionally biased region" description="Basic and acidic residues" evidence="7">
    <location>
        <begin position="1076"/>
        <end position="1116"/>
    </location>
</feature>
<feature type="compositionally biased region" description="Basic and acidic residues" evidence="7">
    <location>
        <begin position="971"/>
        <end position="1068"/>
    </location>
</feature>
<evidence type="ECO:0000256" key="6">
    <source>
        <dbReference type="HAMAP-Rule" id="MF_03000"/>
    </source>
</evidence>
<protein>
    <recommendedName>
        <fullName evidence="6">Eukaryotic translation initiation factor 3 subunit A</fullName>
        <shortName evidence="6">eIF3a</shortName>
    </recommendedName>
    <alternativeName>
        <fullName evidence="6">Eukaryotic translation initiation factor 3 subunit 10</fullName>
    </alternativeName>
</protein>
<dbReference type="InterPro" id="IPR000717">
    <property type="entry name" value="PCI_dom"/>
</dbReference>
<comment type="subunit">
    <text evidence="6">Component of the eukaryotic translation initiation factor 3 (eIF-3) complex.</text>
</comment>
<dbReference type="Gene3D" id="1.25.40.860">
    <property type="match status" value="2"/>
</dbReference>
<dbReference type="Pfam" id="PF01399">
    <property type="entry name" value="PCI"/>
    <property type="match status" value="1"/>
</dbReference>
<reference evidence="9" key="1">
    <citation type="journal article" date="2017" name="Front. Cell. Infect. Microbiol.">
        <title>The Distinct Transcriptional Response of the Midgut of Amblyomma sculptum and Amblyomma aureolatum Ticks to Rickettsia rickettsii Correlates to Their Differences in Susceptibility to Infection.</title>
        <authorList>
            <person name="Martins L.A."/>
            <person name="Galletti M.F.B.M."/>
            <person name="Ribeiro J.M."/>
            <person name="Fujita A."/>
            <person name="Costa F.B."/>
            <person name="Labruna M.B."/>
            <person name="Daffre S."/>
            <person name="Fogaca A.C."/>
        </authorList>
    </citation>
    <scope>NUCLEOTIDE SEQUENCE</scope>
</reference>
<evidence type="ECO:0000256" key="4">
    <source>
        <dbReference type="ARBA" id="ARBA00022884"/>
    </source>
</evidence>
<dbReference type="GO" id="GO:0003729">
    <property type="term" value="F:mRNA binding"/>
    <property type="evidence" value="ECO:0007669"/>
    <property type="project" value="TreeGrafter"/>
</dbReference>
<dbReference type="InterPro" id="IPR054711">
    <property type="entry name" value="eIF3a_PCI_TPR-like"/>
</dbReference>
<dbReference type="SMART" id="SM00088">
    <property type="entry name" value="PINT"/>
    <property type="match status" value="1"/>
</dbReference>
<dbReference type="AlphaFoldDB" id="A0A1E1XAZ7"/>
<keyword evidence="4 6" id="KW-0694">RNA-binding</keyword>
<feature type="region of interest" description="Disordered" evidence="7">
    <location>
        <begin position="851"/>
        <end position="1116"/>
    </location>
</feature>
<dbReference type="GO" id="GO:0043614">
    <property type="term" value="C:multi-eIF complex"/>
    <property type="evidence" value="ECO:0007669"/>
    <property type="project" value="TreeGrafter"/>
</dbReference>
<sequence length="1116" mass="133982">MPTYFQRPENALKRAREFIDVGKKHRALDALYDVIKSRKHRTWQKVHEPIMQQYLELCVELKKSHIAKEGLFQYRNICQQVNIKSLEDVVRGYLDLAEEKTEAAREESQQAVVDIDDLDNVQTPESLLLSAVSSEDTQDRTDRVVLTPWVKFLWESYRQCLELLRNNSRVECLYHDIARQAFKFCLKYNRKTEFRKLCDHLRAHLGQIHRHQSQQTSVNLNNPESQAMHLETRLVQLDSAIQMELWQEAYKATEDIHGLMTLSKKSPKPQLMANYYQKLALVFWKAGNHLFHASALFRYFHLAKDLKKNITQDEIQRMASRVVLATLAVPMPPNRPEIDRLVETEENVGEKNQRLLATLLGLNNPPTRASLVKELVRLGVVGLAPAQLQDLYRWLEVDFQPLKLCGRVMQCFEFINKWEECSELRMYVSALQDITVMRLLKEVSQVYQTIEIKRLLELAPFASAFYLENMVVDAVRRNDLQVRIDHKRRCLHFGSELSVSQQEEVVEGPHLQGMPSEQIRCQLVKLYSVLQRSVHMIRPEEIKDSTKDLKMHIIEAYRLVCKKEHKKILERQQIIEARKEMLENLTFQREEEERKQMEERQQKMREAEEERIVREAEERAKQRSQREQDEMKKKVVLEKIELLRKTDIGARIFEGLEEEELERLDPEEILNRQVEQLDRERKEMQTKLKKQERKVDYMERAKRLEEIPLLQEAYERFKLEDQQFWQQKEEERIRLLVQEREVALQHKTRLLRMRDDKEEFLSKLTQDRYSVYKEKRQQFEQRLEEERRKRLAARKAERKEERREKFLHEREESRRRAALEEQKRIETERLAKLREMEAIKLAREREIEEKQRRIEEEERQRVEAEKIRQPPIRTEEISWRKREEDSDRKNEPWRSRVRDNRESERRSDGIEKEQSFVRRDRDRDNEDSWRRRKDDDEPPRSRAPDISWRKAEPDVDRPSSGRSGGGSWRSGDNRMRDSDRRLRDYDDRGRRDYGDDRRPPPRDFDRDDRRPPAPRDTDREDRGRQDFGRDFGDERRRRDMGRGREFGDDRPSRAGEADNWRSGLKESRGGGPAWQSDDKHPSPRKDDRITGSWREKEDRPNKPHEDADEDGWKTVR</sequence>
<evidence type="ECO:0000259" key="8">
    <source>
        <dbReference type="PROSITE" id="PS50250"/>
    </source>
</evidence>
<dbReference type="EMBL" id="GFAC01002786">
    <property type="protein sequence ID" value="JAT96402.1"/>
    <property type="molecule type" value="mRNA"/>
</dbReference>
<evidence type="ECO:0000256" key="7">
    <source>
        <dbReference type="SAM" id="MobiDB-lite"/>
    </source>
</evidence>
<feature type="domain" description="PCI" evidence="8">
    <location>
        <begin position="288"/>
        <end position="498"/>
    </location>
</feature>
<accession>A0A1E1XAZ7</accession>
<name>A0A1E1XAZ7_9ACAR</name>
<dbReference type="GO" id="GO:0033290">
    <property type="term" value="C:eukaryotic 48S preinitiation complex"/>
    <property type="evidence" value="ECO:0007669"/>
    <property type="project" value="UniProtKB-UniRule"/>
</dbReference>
<keyword evidence="2 6" id="KW-0963">Cytoplasm</keyword>
<dbReference type="FunFam" id="4.10.860.10:FF:000001">
    <property type="entry name" value="Eukaryotic translation initiation factor 3 subunit A"/>
    <property type="match status" value="1"/>
</dbReference>
<dbReference type="GO" id="GO:0002188">
    <property type="term" value="P:translation reinitiation"/>
    <property type="evidence" value="ECO:0007669"/>
    <property type="project" value="TreeGrafter"/>
</dbReference>
<evidence type="ECO:0000256" key="1">
    <source>
        <dbReference type="ARBA" id="ARBA00004496"/>
    </source>
</evidence>
<dbReference type="HAMAP" id="MF_03000">
    <property type="entry name" value="eIF3a"/>
    <property type="match status" value="1"/>
</dbReference>
<feature type="coiled-coil region" evidence="6">
    <location>
        <begin position="667"/>
        <end position="701"/>
    </location>
</feature>
<organism evidence="9">
    <name type="scientific">Amblyomma aureolatum</name>
    <dbReference type="NCBI Taxonomy" id="187763"/>
    <lineage>
        <taxon>Eukaryota</taxon>
        <taxon>Metazoa</taxon>
        <taxon>Ecdysozoa</taxon>
        <taxon>Arthropoda</taxon>
        <taxon>Chelicerata</taxon>
        <taxon>Arachnida</taxon>
        <taxon>Acari</taxon>
        <taxon>Parasitiformes</taxon>
        <taxon>Ixodida</taxon>
        <taxon>Ixodoidea</taxon>
        <taxon>Ixodidae</taxon>
        <taxon>Amblyomminae</taxon>
        <taxon>Amblyomma</taxon>
    </lineage>
</organism>
<keyword evidence="5 6" id="KW-0648">Protein biosynthesis</keyword>
<keyword evidence="6" id="KW-0175">Coiled coil</keyword>
<comment type="similarity">
    <text evidence="6">Belongs to the eIF-3 subunit A family.</text>
</comment>
<dbReference type="FunFam" id="1.25.40.860:FF:000007">
    <property type="entry name" value="Eukaryotic translation initiation factor 3 subunit A"/>
    <property type="match status" value="1"/>
</dbReference>
<dbReference type="InterPro" id="IPR027512">
    <property type="entry name" value="EIF3A"/>
</dbReference>
<dbReference type="PANTHER" id="PTHR14005">
    <property type="entry name" value="EUKARYOTIC TRANSLATION INITIATION FACTOR 3, THETA SUBUNIT"/>
    <property type="match status" value="1"/>
</dbReference>